<protein>
    <recommendedName>
        <fullName evidence="3">HK97 gp10 family phage protein</fullName>
    </recommendedName>
</protein>
<accession>A0A147IZN5</accession>
<comment type="caution">
    <text evidence="1">The sequence shown here is derived from an EMBL/GenBank/DDBJ whole genome shotgun (WGS) entry which is preliminary data.</text>
</comment>
<gene>
    <name evidence="1" type="ORF">NS355_02380</name>
</gene>
<evidence type="ECO:0008006" key="3">
    <source>
        <dbReference type="Google" id="ProtNLM"/>
    </source>
</evidence>
<dbReference type="EMBL" id="LDTF01000007">
    <property type="protein sequence ID" value="KTW01055.1"/>
    <property type="molecule type" value="Genomic_DNA"/>
</dbReference>
<name>A0A147IZN5_9SPHN</name>
<reference evidence="1 2" key="1">
    <citation type="journal article" date="2016" name="Front. Microbiol.">
        <title>Genomic Resource of Rice Seed Associated Bacteria.</title>
        <authorList>
            <person name="Midha S."/>
            <person name="Bansal K."/>
            <person name="Sharma S."/>
            <person name="Kumar N."/>
            <person name="Patil P.P."/>
            <person name="Chaudhry V."/>
            <person name="Patil P.B."/>
        </authorList>
    </citation>
    <scope>NUCLEOTIDE SEQUENCE [LARGE SCALE GENOMIC DNA]</scope>
    <source>
        <strain evidence="1 2">NS355</strain>
    </source>
</reference>
<sequence>MAKVTGRDEVKRYIAAIPDYCRTKLLPGAARAGAKVIAEEARDRCESDRVAADIVVKARAVTDDTIRVVVTVKRGFSYSLGVWLEYGTAPHFIAAVGGIGARKLNQKLKDSKASPTLVIGGRPVGPEVFHTGSRAFPFLRPALDVKEAEAIRAAQQFITNRLTRKGIGPDDMDDDQ</sequence>
<dbReference type="PATRIC" id="fig|172044.3.peg.2742"/>
<dbReference type="Proteomes" id="UP000073923">
    <property type="component" value="Unassembled WGS sequence"/>
</dbReference>
<organism evidence="1 2">
    <name type="scientific">Sphingomonas yabuuchiae</name>
    <dbReference type="NCBI Taxonomy" id="172044"/>
    <lineage>
        <taxon>Bacteria</taxon>
        <taxon>Pseudomonadati</taxon>
        <taxon>Pseudomonadota</taxon>
        <taxon>Alphaproteobacteria</taxon>
        <taxon>Sphingomonadales</taxon>
        <taxon>Sphingomonadaceae</taxon>
        <taxon>Sphingomonas</taxon>
    </lineage>
</organism>
<dbReference type="OrthoDB" id="7566406at2"/>
<evidence type="ECO:0000313" key="2">
    <source>
        <dbReference type="Proteomes" id="UP000073923"/>
    </source>
</evidence>
<evidence type="ECO:0000313" key="1">
    <source>
        <dbReference type="EMBL" id="KTW01055.1"/>
    </source>
</evidence>
<proteinExistence type="predicted"/>
<dbReference type="RefSeq" id="WP_058744189.1">
    <property type="nucleotide sequence ID" value="NZ_LDTF01000007.1"/>
</dbReference>
<dbReference type="AlphaFoldDB" id="A0A147IZN5"/>